<feature type="transmembrane region" description="Helical" evidence="4">
    <location>
        <begin position="357"/>
        <end position="381"/>
    </location>
</feature>
<dbReference type="GO" id="GO:0005886">
    <property type="term" value="C:plasma membrane"/>
    <property type="evidence" value="ECO:0007669"/>
    <property type="project" value="TreeGrafter"/>
</dbReference>
<feature type="transmembrane region" description="Helical" evidence="4">
    <location>
        <begin position="76"/>
        <end position="95"/>
    </location>
</feature>
<dbReference type="OrthoDB" id="9770492at2"/>
<feature type="transmembrane region" description="Helical" evidence="4">
    <location>
        <begin position="299"/>
        <end position="320"/>
    </location>
</feature>
<feature type="transmembrane region" description="Helical" evidence="4">
    <location>
        <begin position="12"/>
        <end position="33"/>
    </location>
</feature>
<evidence type="ECO:0000313" key="7">
    <source>
        <dbReference type="Proteomes" id="UP000427906"/>
    </source>
</evidence>
<dbReference type="SUPFAM" id="SSF103473">
    <property type="entry name" value="MFS general substrate transporter"/>
    <property type="match status" value="1"/>
</dbReference>
<feature type="transmembrane region" description="Helical" evidence="4">
    <location>
        <begin position="275"/>
        <end position="293"/>
    </location>
</feature>
<dbReference type="AlphaFoldDB" id="A0A5K7YUT8"/>
<dbReference type="GO" id="GO:0022857">
    <property type="term" value="F:transmembrane transporter activity"/>
    <property type="evidence" value="ECO:0007669"/>
    <property type="project" value="InterPro"/>
</dbReference>
<keyword evidence="2 4" id="KW-1133">Transmembrane helix</keyword>
<feature type="domain" description="Major facilitator superfamily (MFS) profile" evidence="5">
    <location>
        <begin position="11"/>
        <end position="386"/>
    </location>
</feature>
<proteinExistence type="predicted"/>
<dbReference type="CDD" id="cd17478">
    <property type="entry name" value="MFS_FsR"/>
    <property type="match status" value="1"/>
</dbReference>
<keyword evidence="7" id="KW-1185">Reference proteome</keyword>
<organism evidence="6 7">
    <name type="scientific">Desulfosarcina alkanivorans</name>
    <dbReference type="NCBI Taxonomy" id="571177"/>
    <lineage>
        <taxon>Bacteria</taxon>
        <taxon>Pseudomonadati</taxon>
        <taxon>Thermodesulfobacteriota</taxon>
        <taxon>Desulfobacteria</taxon>
        <taxon>Desulfobacterales</taxon>
        <taxon>Desulfosarcinaceae</taxon>
        <taxon>Desulfosarcina</taxon>
    </lineage>
</organism>
<dbReference type="Gene3D" id="1.20.1250.20">
    <property type="entry name" value="MFS general substrate transporter like domains"/>
    <property type="match status" value="2"/>
</dbReference>
<sequence length="391" mass="41458">MKPDAHANLKVLFALTLVHFTGDFYSAFTTPLFPAFMDKLNLSLAQVGMIAGINRFLSFIVQPIAGYLADRYQGRAIILGGLLMAVVFIPLSGVAGSYWMLVLFIALGSVGSSLFHPSVAGMIPLYAGNRKGFSMSVFNTGGTLAFAAGPFFITAVVAAWGLEAMPATMVIGLMVMVYLWVVVPSPQSEGMAALGLMGTLKRQFGTVWKSIFLIWLVMVLRAVVGQSFMTFMPVLLVSRGYSLVSGGVMITLFTLSGTVSGLMAGYLADRAGSRPIFLVAHLLMTPALLVMLWLPGPWIYAGVFVAGFFVLATMPLGVTLAQELAPGGRSMVSSLMMGLAYGLGGAMAPVVGRLADLYSIASVLWAVAFIPLVTIPLILLFPRGRTEAAAG</sequence>
<feature type="transmembrane region" description="Helical" evidence="4">
    <location>
        <begin position="164"/>
        <end position="183"/>
    </location>
</feature>
<dbReference type="Proteomes" id="UP000427906">
    <property type="component" value="Chromosome"/>
</dbReference>
<evidence type="ECO:0000313" key="6">
    <source>
        <dbReference type="EMBL" id="BBO68447.1"/>
    </source>
</evidence>
<feature type="transmembrane region" description="Helical" evidence="4">
    <location>
        <begin position="101"/>
        <end position="125"/>
    </location>
</feature>
<accession>A0A5K7YUT8</accession>
<gene>
    <name evidence="6" type="ORF">DSCA_23770</name>
</gene>
<dbReference type="PANTHER" id="PTHR43129:SF1">
    <property type="entry name" value="FOSMIDOMYCIN RESISTANCE PROTEIN"/>
    <property type="match status" value="1"/>
</dbReference>
<reference evidence="6 7" key="1">
    <citation type="submission" date="2019-11" db="EMBL/GenBank/DDBJ databases">
        <title>Comparative genomics of hydrocarbon-degrading Desulfosarcina strains.</title>
        <authorList>
            <person name="Watanabe M."/>
            <person name="Kojima H."/>
            <person name="Fukui M."/>
        </authorList>
    </citation>
    <scope>NUCLEOTIDE SEQUENCE [LARGE SCALE GENOMIC DNA]</scope>
    <source>
        <strain evidence="6 7">PL12</strain>
    </source>
</reference>
<feature type="transmembrane region" description="Helical" evidence="4">
    <location>
        <begin position="332"/>
        <end position="351"/>
    </location>
</feature>
<dbReference type="KEGG" id="dalk:DSCA_23770"/>
<dbReference type="Pfam" id="PF07690">
    <property type="entry name" value="MFS_1"/>
    <property type="match status" value="1"/>
</dbReference>
<evidence type="ECO:0000256" key="2">
    <source>
        <dbReference type="ARBA" id="ARBA00022989"/>
    </source>
</evidence>
<dbReference type="EMBL" id="AP021874">
    <property type="protein sequence ID" value="BBO68447.1"/>
    <property type="molecule type" value="Genomic_DNA"/>
</dbReference>
<evidence type="ECO:0000256" key="3">
    <source>
        <dbReference type="ARBA" id="ARBA00023136"/>
    </source>
</evidence>
<name>A0A5K7YUT8_9BACT</name>
<protein>
    <submittedName>
        <fullName evidence="6">MFS transporter</fullName>
    </submittedName>
</protein>
<feature type="transmembrane region" description="Helical" evidence="4">
    <location>
        <begin position="137"/>
        <end position="158"/>
    </location>
</feature>
<evidence type="ECO:0000256" key="1">
    <source>
        <dbReference type="ARBA" id="ARBA00022692"/>
    </source>
</evidence>
<feature type="transmembrane region" description="Helical" evidence="4">
    <location>
        <begin position="244"/>
        <end position="268"/>
    </location>
</feature>
<keyword evidence="1 4" id="KW-0812">Transmembrane</keyword>
<feature type="transmembrane region" description="Helical" evidence="4">
    <location>
        <begin position="204"/>
        <end position="224"/>
    </location>
</feature>
<evidence type="ECO:0000259" key="5">
    <source>
        <dbReference type="PROSITE" id="PS50850"/>
    </source>
</evidence>
<dbReference type="PANTHER" id="PTHR43129">
    <property type="entry name" value="FOSMIDOMYCIN RESISTANCE PROTEIN"/>
    <property type="match status" value="1"/>
</dbReference>
<keyword evidence="3 4" id="KW-0472">Membrane</keyword>
<evidence type="ECO:0000256" key="4">
    <source>
        <dbReference type="SAM" id="Phobius"/>
    </source>
</evidence>
<dbReference type="InterPro" id="IPR036259">
    <property type="entry name" value="MFS_trans_sf"/>
</dbReference>
<feature type="transmembrane region" description="Helical" evidence="4">
    <location>
        <begin position="45"/>
        <end position="69"/>
    </location>
</feature>
<dbReference type="PROSITE" id="PS50850">
    <property type="entry name" value="MFS"/>
    <property type="match status" value="1"/>
</dbReference>
<dbReference type="InterPro" id="IPR011701">
    <property type="entry name" value="MFS"/>
</dbReference>
<dbReference type="InterPro" id="IPR020846">
    <property type="entry name" value="MFS_dom"/>
</dbReference>